<dbReference type="AlphaFoldDB" id="A0A813JEV3"/>
<comment type="caution">
    <text evidence="2">The sequence shown here is derived from an EMBL/GenBank/DDBJ whole genome shotgun (WGS) entry which is preliminary data.</text>
</comment>
<evidence type="ECO:0000313" key="2">
    <source>
        <dbReference type="EMBL" id="CAE8673247.1"/>
    </source>
</evidence>
<name>A0A813JEV3_POLGL</name>
<keyword evidence="4" id="KW-1185">Reference proteome</keyword>
<evidence type="ECO:0000313" key="4">
    <source>
        <dbReference type="Proteomes" id="UP000654075"/>
    </source>
</evidence>
<dbReference type="OMA" id="FPSDRIW"/>
<dbReference type="OrthoDB" id="411920at2759"/>
<dbReference type="EMBL" id="CAJNNW010024577">
    <property type="protein sequence ID" value="CAE8673247.1"/>
    <property type="molecule type" value="Genomic_DNA"/>
</dbReference>
<dbReference type="Proteomes" id="UP000626109">
    <property type="component" value="Unassembled WGS sequence"/>
</dbReference>
<accession>A0A813JEV3</accession>
<dbReference type="EMBL" id="CAJNNV010004065">
    <property type="protein sequence ID" value="CAE8590097.1"/>
    <property type="molecule type" value="Genomic_DNA"/>
</dbReference>
<dbReference type="SUPFAM" id="SSF56784">
    <property type="entry name" value="HAD-like"/>
    <property type="match status" value="1"/>
</dbReference>
<dbReference type="InterPro" id="IPR023214">
    <property type="entry name" value="HAD_sf"/>
</dbReference>
<sequence>MPADRRALRQALSQQRAAPAARFVGFDFDCTLTVRHFFKVFAWCYAQRSSAHPHCKAFYDWCRERDVEHEIQELLDPSDPMSSALEDFCRHAGEKVFHEVFREVFLGGDERITMVASWLESMRQKGVEFGIVTAGTSTAVLRALSAAPEWQPFFPSDRIWDTQQGRHSIRSLAGHKVLMLRDICPTACRIVLVDDSIERDRPPQWVLDAAQVSLVDLPYEGPGVDQALLDKIAEAVLA</sequence>
<evidence type="ECO:0008006" key="5">
    <source>
        <dbReference type="Google" id="ProtNLM"/>
    </source>
</evidence>
<dbReference type="InterPro" id="IPR036412">
    <property type="entry name" value="HAD-like_sf"/>
</dbReference>
<dbReference type="Gene3D" id="3.40.50.1000">
    <property type="entry name" value="HAD superfamily/HAD-like"/>
    <property type="match status" value="1"/>
</dbReference>
<organism evidence="2 3">
    <name type="scientific">Polarella glacialis</name>
    <name type="common">Dinoflagellate</name>
    <dbReference type="NCBI Taxonomy" id="89957"/>
    <lineage>
        <taxon>Eukaryota</taxon>
        <taxon>Sar</taxon>
        <taxon>Alveolata</taxon>
        <taxon>Dinophyceae</taxon>
        <taxon>Suessiales</taxon>
        <taxon>Suessiaceae</taxon>
        <taxon>Polarella</taxon>
    </lineage>
</organism>
<evidence type="ECO:0000313" key="3">
    <source>
        <dbReference type="Proteomes" id="UP000626109"/>
    </source>
</evidence>
<proteinExistence type="predicted"/>
<protein>
    <recommendedName>
        <fullName evidence="5">5'-nucleotidase</fullName>
    </recommendedName>
</protein>
<gene>
    <name evidence="1" type="ORF">PGLA1383_LOCUS8823</name>
    <name evidence="2" type="ORF">PGLA2088_LOCUS18443</name>
</gene>
<evidence type="ECO:0000313" key="1">
    <source>
        <dbReference type="EMBL" id="CAE8590097.1"/>
    </source>
</evidence>
<reference evidence="2" key="1">
    <citation type="submission" date="2021-02" db="EMBL/GenBank/DDBJ databases">
        <authorList>
            <person name="Dougan E. K."/>
            <person name="Rhodes N."/>
            <person name="Thang M."/>
            <person name="Chan C."/>
        </authorList>
    </citation>
    <scope>NUCLEOTIDE SEQUENCE</scope>
</reference>
<dbReference type="Proteomes" id="UP000654075">
    <property type="component" value="Unassembled WGS sequence"/>
</dbReference>